<feature type="transmembrane region" description="Helical" evidence="7">
    <location>
        <begin position="38"/>
        <end position="71"/>
    </location>
</feature>
<feature type="transmembrane region" description="Helical" evidence="7">
    <location>
        <begin position="142"/>
        <end position="159"/>
    </location>
</feature>
<evidence type="ECO:0000256" key="5">
    <source>
        <dbReference type="ARBA" id="ARBA00022989"/>
    </source>
</evidence>
<dbReference type="InterPro" id="IPR017850">
    <property type="entry name" value="Alkaline_phosphatase_core_sf"/>
</dbReference>
<evidence type="ECO:0000313" key="10">
    <source>
        <dbReference type="Proteomes" id="UP001321786"/>
    </source>
</evidence>
<comment type="subcellular location">
    <subcellularLocation>
        <location evidence="1">Cell membrane</location>
        <topology evidence="1">Multi-pass membrane protein</topology>
    </subcellularLocation>
</comment>
<dbReference type="SUPFAM" id="SSF53649">
    <property type="entry name" value="Alkaline phosphatase-like"/>
    <property type="match status" value="1"/>
</dbReference>
<dbReference type="KEGG" id="hprf:HLPR_10960"/>
<evidence type="ECO:0000256" key="1">
    <source>
        <dbReference type="ARBA" id="ARBA00004651"/>
    </source>
</evidence>
<evidence type="ECO:0000256" key="7">
    <source>
        <dbReference type="SAM" id="Phobius"/>
    </source>
</evidence>
<evidence type="ECO:0000256" key="2">
    <source>
        <dbReference type="ARBA" id="ARBA00004936"/>
    </source>
</evidence>
<dbReference type="PANTHER" id="PTHR47371">
    <property type="entry name" value="LIPOTEICHOIC ACID SYNTHASE"/>
    <property type="match status" value="1"/>
</dbReference>
<keyword evidence="10" id="KW-1185">Reference proteome</keyword>
<dbReference type="InterPro" id="IPR050448">
    <property type="entry name" value="OpgB/LTA_synthase_biosynth"/>
</dbReference>
<dbReference type="GO" id="GO:0005886">
    <property type="term" value="C:plasma membrane"/>
    <property type="evidence" value="ECO:0007669"/>
    <property type="project" value="UniProtKB-SubCell"/>
</dbReference>
<evidence type="ECO:0000313" key="9">
    <source>
        <dbReference type="EMBL" id="BEP28765.1"/>
    </source>
</evidence>
<dbReference type="Proteomes" id="UP001321786">
    <property type="component" value="Chromosome"/>
</dbReference>
<reference evidence="9 10" key="1">
    <citation type="submission" date="2023-08" db="EMBL/GenBank/DDBJ databases">
        <title>Helicovermis profunda gen. nov., sp. nov., a novel mesophilic, fermentative bacterium within the Bacillota from a deep-sea hydrothermal vent chimney.</title>
        <authorList>
            <person name="Miyazaki U."/>
            <person name="Mizutani D."/>
            <person name="Hashimoto Y."/>
            <person name="Tame A."/>
            <person name="Sawayama S."/>
            <person name="Miyazaki J."/>
            <person name="Takai K."/>
            <person name="Nakagawa S."/>
        </authorList>
    </citation>
    <scope>NUCLEOTIDE SEQUENCE [LARGE SCALE GENOMIC DNA]</scope>
    <source>
        <strain evidence="9 10">S502</strain>
    </source>
</reference>
<dbReference type="PANTHER" id="PTHR47371:SF3">
    <property type="entry name" value="PHOSPHOGLYCEROL TRANSFERASE I"/>
    <property type="match status" value="1"/>
</dbReference>
<dbReference type="RefSeq" id="WP_338537071.1">
    <property type="nucleotide sequence ID" value="NZ_AP028654.1"/>
</dbReference>
<dbReference type="Gene3D" id="3.40.720.10">
    <property type="entry name" value="Alkaline Phosphatase, subunit A"/>
    <property type="match status" value="1"/>
</dbReference>
<dbReference type="Pfam" id="PF00884">
    <property type="entry name" value="Sulfatase"/>
    <property type="match status" value="1"/>
</dbReference>
<dbReference type="EMBL" id="AP028654">
    <property type="protein sequence ID" value="BEP28765.1"/>
    <property type="molecule type" value="Genomic_DNA"/>
</dbReference>
<name>A0AAU9EQK9_9FIRM</name>
<protein>
    <submittedName>
        <fullName evidence="9">LTA synthase family protein</fullName>
    </submittedName>
</protein>
<accession>A0AAU9EQK9</accession>
<keyword evidence="3" id="KW-1003">Cell membrane</keyword>
<keyword evidence="4 7" id="KW-0812">Transmembrane</keyword>
<dbReference type="InterPro" id="IPR000917">
    <property type="entry name" value="Sulfatase_N"/>
</dbReference>
<comment type="pathway">
    <text evidence="2">Cell wall biogenesis; lipoteichoic acid biosynthesis.</text>
</comment>
<keyword evidence="6 7" id="KW-0472">Membrane</keyword>
<evidence type="ECO:0000256" key="6">
    <source>
        <dbReference type="ARBA" id="ARBA00023136"/>
    </source>
</evidence>
<proteinExistence type="predicted"/>
<feature type="domain" description="Sulfatase N-terminal" evidence="8">
    <location>
        <begin position="241"/>
        <end position="539"/>
    </location>
</feature>
<keyword evidence="5 7" id="KW-1133">Transmembrane helix</keyword>
<dbReference type="AlphaFoldDB" id="A0AAU9EQK9"/>
<dbReference type="CDD" id="cd16015">
    <property type="entry name" value="LTA_synthase"/>
    <property type="match status" value="1"/>
</dbReference>
<evidence type="ECO:0000256" key="3">
    <source>
        <dbReference type="ARBA" id="ARBA00022475"/>
    </source>
</evidence>
<organism evidence="9 10">
    <name type="scientific">Helicovermis profundi</name>
    <dbReference type="NCBI Taxonomy" id="3065157"/>
    <lineage>
        <taxon>Bacteria</taxon>
        <taxon>Bacillati</taxon>
        <taxon>Bacillota</taxon>
        <taxon>Clostridia</taxon>
        <taxon>Helicovermis</taxon>
    </lineage>
</organism>
<gene>
    <name evidence="9" type="ORF">HLPR_10960</name>
</gene>
<feature type="transmembrane region" description="Helical" evidence="7">
    <location>
        <begin position="110"/>
        <end position="130"/>
    </location>
</feature>
<sequence>MGYIFLVLYLCFLVSLSEFLYRGKYTLNWIKNHGNSFIFTFITLLLLFIMIDVLILNAVISLILISSFYLIISIINKNKISYRGDPLFPWDFEISKESRDMLKTFGDKNMIMDITLVVINISLIFVFRNVFYNLIILKNMRVVFFLISILLLCKFYVFPNKKIQNKVFKLEENIFELQDKSFYNLGVLIFLLKNIKSKKIEIPSNYSKKTVNKIVHNNFAKEETVNKKTNVVSKNRKKKNPNVIIIMNESFWDPSLIKNLKFSKDPIPTLRNLKKEYTNGYIASPEFGGGTSNIEFEILTGCNMSFLPTGTMAFNSYLKRNTESLASIFSKKGYETIAVHSYKKWFWNREEAYTKMGFDKFVSVDDFVKPVKKGLYVSDSEFVRKVIEEKENSLKPVFIYGISMQNHGPYNYKRYENLEIDITNAKDKKRLEEFKIYTQGVYDADKSLNELIDYFSSKEEETIIAFLGDHLPMIGKNFEFYKENGFLSSKVLANFTNEERKKIQSVPFVIWSNFESKKEKIDLISPSFLGAYILNCANIEKTTYFDYIYNLSRKMPVVTKRFFCENHAKYVNELNDYSIIQYDKLFGENYIQEAMLY</sequence>
<evidence type="ECO:0000259" key="8">
    <source>
        <dbReference type="Pfam" id="PF00884"/>
    </source>
</evidence>
<evidence type="ECO:0000256" key="4">
    <source>
        <dbReference type="ARBA" id="ARBA00022692"/>
    </source>
</evidence>